<dbReference type="RefSeq" id="WP_154366895.1">
    <property type="nucleotide sequence ID" value="NZ_WKJM01000001.1"/>
</dbReference>
<dbReference type="InterPro" id="IPR000326">
    <property type="entry name" value="PAP2/HPO"/>
</dbReference>
<dbReference type="GO" id="GO:0030288">
    <property type="term" value="C:outer membrane-bounded periplasmic space"/>
    <property type="evidence" value="ECO:0007669"/>
    <property type="project" value="InterPro"/>
</dbReference>
<gene>
    <name evidence="4" type="ORF">GJ697_02150</name>
</gene>
<dbReference type="PRINTS" id="PR00483">
    <property type="entry name" value="BACPHPHTASE"/>
</dbReference>
<dbReference type="CDD" id="cd03397">
    <property type="entry name" value="PAP2_acid_phosphatase"/>
    <property type="match status" value="1"/>
</dbReference>
<feature type="domain" description="Phosphatidic acid phosphatase type 2/haloperoxidase" evidence="3">
    <location>
        <begin position="95"/>
        <end position="208"/>
    </location>
</feature>
<dbReference type="SUPFAM" id="SSF48317">
    <property type="entry name" value="Acid phosphatase/Vanadium-dependent haloperoxidase"/>
    <property type="match status" value="1"/>
</dbReference>
<evidence type="ECO:0000313" key="4">
    <source>
        <dbReference type="EMBL" id="MRX06634.1"/>
    </source>
</evidence>
<name>A0A6L5QA01_9BURK</name>
<dbReference type="InterPro" id="IPR036938">
    <property type="entry name" value="PAP2/HPO_sf"/>
</dbReference>
<dbReference type="EMBL" id="WKJM01000001">
    <property type="protein sequence ID" value="MRX06634.1"/>
    <property type="molecule type" value="Genomic_DNA"/>
</dbReference>
<keyword evidence="2" id="KW-0732">Signal</keyword>
<evidence type="ECO:0000259" key="3">
    <source>
        <dbReference type="SMART" id="SM00014"/>
    </source>
</evidence>
<dbReference type="Proteomes" id="UP000481037">
    <property type="component" value="Unassembled WGS sequence"/>
</dbReference>
<feature type="chain" id="PRO_5026875409" description="Acid phosphatase" evidence="2">
    <location>
        <begin position="21"/>
        <end position="234"/>
    </location>
</feature>
<protein>
    <recommendedName>
        <fullName evidence="1">Acid phosphatase</fullName>
        <ecNumber evidence="1">3.1.3.2</ecNumber>
    </recommendedName>
</protein>
<accession>A0A6L5QA01</accession>
<dbReference type="InterPro" id="IPR001011">
    <property type="entry name" value="Acid_Pase_classA_bac"/>
</dbReference>
<keyword evidence="5" id="KW-1185">Reference proteome</keyword>
<keyword evidence="1" id="KW-0378">Hydrolase</keyword>
<comment type="caution">
    <text evidence="4">The sequence shown here is derived from an EMBL/GenBank/DDBJ whole genome shotgun (WGS) entry which is preliminary data.</text>
</comment>
<dbReference type="AlphaFoldDB" id="A0A6L5QA01"/>
<feature type="signal peptide" evidence="2">
    <location>
        <begin position="1"/>
        <end position="20"/>
    </location>
</feature>
<dbReference type="GO" id="GO:0003993">
    <property type="term" value="F:acid phosphatase activity"/>
    <property type="evidence" value="ECO:0007669"/>
    <property type="project" value="UniProtKB-EC"/>
</dbReference>
<evidence type="ECO:0000256" key="1">
    <source>
        <dbReference type="PIRNR" id="PIRNR000897"/>
    </source>
</evidence>
<reference evidence="4 5" key="1">
    <citation type="submission" date="2019-11" db="EMBL/GenBank/DDBJ databases">
        <title>Novel species isolated from a subtropical stream in China.</title>
        <authorList>
            <person name="Lu H."/>
        </authorList>
    </citation>
    <scope>NUCLEOTIDE SEQUENCE [LARGE SCALE GENOMIC DNA]</scope>
    <source>
        <strain evidence="4 5">FT25W</strain>
    </source>
</reference>
<dbReference type="Pfam" id="PF01569">
    <property type="entry name" value="PAP2"/>
    <property type="match status" value="1"/>
</dbReference>
<dbReference type="EC" id="3.1.3.2" evidence="1"/>
<dbReference type="PIRSF" id="PIRSF000897">
    <property type="entry name" value="Acid_Ptase_ClsA"/>
    <property type="match status" value="1"/>
</dbReference>
<organism evidence="4 5">
    <name type="scientific">Duganella alba</name>
    <dbReference type="NCBI Taxonomy" id="2666081"/>
    <lineage>
        <taxon>Bacteria</taxon>
        <taxon>Pseudomonadati</taxon>
        <taxon>Pseudomonadota</taxon>
        <taxon>Betaproteobacteria</taxon>
        <taxon>Burkholderiales</taxon>
        <taxon>Oxalobacteraceae</taxon>
        <taxon>Telluria group</taxon>
        <taxon>Duganella</taxon>
    </lineage>
</organism>
<proteinExistence type="inferred from homology"/>
<dbReference type="SMART" id="SM00014">
    <property type="entry name" value="acidPPc"/>
    <property type="match status" value="1"/>
</dbReference>
<evidence type="ECO:0000256" key="2">
    <source>
        <dbReference type="SAM" id="SignalP"/>
    </source>
</evidence>
<dbReference type="Gene3D" id="1.20.144.10">
    <property type="entry name" value="Phosphatidic acid phosphatase type 2/haloperoxidase"/>
    <property type="match status" value="1"/>
</dbReference>
<sequence>MKYSILLLSLGAALTQPAFAADPIFAGPAQTHAQLILHTPAAADSDVTKAELAELHRIQSSRTSAEEAQAKADDVEESLYIYKTVLGEKFDPAALPLTTAFGKRVKHDEGINANPAKQAFKRVRPYNLDKSLKPVCKTKTIDDSYPSGHATAGYLAALTLVEMVPEQRDAILARADAYAHNRLVCGVHYPSDIAASKLLAYTTHAVMETNPQYQAELAAAKVELRRQLNLPAAE</sequence>
<evidence type="ECO:0000313" key="5">
    <source>
        <dbReference type="Proteomes" id="UP000481037"/>
    </source>
</evidence>
<comment type="catalytic activity">
    <reaction evidence="1">
        <text>a phosphate monoester + H2O = an alcohol + phosphate</text>
        <dbReference type="Rhea" id="RHEA:15017"/>
        <dbReference type="ChEBI" id="CHEBI:15377"/>
        <dbReference type="ChEBI" id="CHEBI:30879"/>
        <dbReference type="ChEBI" id="CHEBI:43474"/>
        <dbReference type="ChEBI" id="CHEBI:67140"/>
        <dbReference type="EC" id="3.1.3.2"/>
    </reaction>
</comment>
<comment type="similarity">
    <text evidence="1">Belongs to the class A bacterial acid phosphatase family.</text>
</comment>